<dbReference type="Gramene" id="AET7Gv21358200.18">
    <property type="protein sequence ID" value="AET7Gv21358200.18"/>
    <property type="gene ID" value="AET7Gv21358200"/>
</dbReference>
<accession>A0A453TE69</accession>
<dbReference type="Proteomes" id="UP000015105">
    <property type="component" value="Chromosome 7D"/>
</dbReference>
<name>A0A453TE69_AEGTS</name>
<sequence length="81" mass="8877">MFPVQGKFDEEKETDRMVLSGWSAPVEEQINSNGENKSTASSSCAHATDDTIEDPSTKPRMKRKLGELLKTKEKCVASSSA</sequence>
<dbReference type="AlphaFoldDB" id="A0A453TE69"/>
<dbReference type="Gramene" id="AET7Gv21358200.13">
    <property type="protein sequence ID" value="AET7Gv21358200.13"/>
    <property type="gene ID" value="AET7Gv21358200"/>
</dbReference>
<evidence type="ECO:0000313" key="2">
    <source>
        <dbReference type="EnsemblPlants" id="AET7Gv21358200.4"/>
    </source>
</evidence>
<keyword evidence="3" id="KW-1185">Reference proteome</keyword>
<feature type="region of interest" description="Disordered" evidence="1">
    <location>
        <begin position="29"/>
        <end position="60"/>
    </location>
</feature>
<dbReference type="Gramene" id="AET7Gv21358200.4">
    <property type="protein sequence ID" value="AET7Gv21358200.4"/>
    <property type="gene ID" value="AET7Gv21358200"/>
</dbReference>
<proteinExistence type="predicted"/>
<dbReference type="EnsemblPlants" id="AET7Gv21358200.13">
    <property type="protein sequence ID" value="AET7Gv21358200.13"/>
    <property type="gene ID" value="AET7Gv21358200"/>
</dbReference>
<dbReference type="EnsemblPlants" id="AET7Gv21358200.1">
    <property type="protein sequence ID" value="AET7Gv21358200.1"/>
    <property type="gene ID" value="AET7Gv21358200"/>
</dbReference>
<dbReference type="Gramene" id="AET7Gv21358200.19">
    <property type="protein sequence ID" value="AET7Gv21358200.19"/>
    <property type="gene ID" value="AET7Gv21358200"/>
</dbReference>
<feature type="compositionally biased region" description="Polar residues" evidence="1">
    <location>
        <begin position="29"/>
        <end position="45"/>
    </location>
</feature>
<dbReference type="Gramene" id="AET7Gv21358200.3">
    <property type="protein sequence ID" value="AET7Gv21358200.3"/>
    <property type="gene ID" value="AET7Gv21358200"/>
</dbReference>
<dbReference type="EnsemblPlants" id="AET7Gv21358200.15">
    <property type="protein sequence ID" value="AET7Gv21358200.15"/>
    <property type="gene ID" value="AET7Gv21358200"/>
</dbReference>
<dbReference type="EnsemblPlants" id="AET7Gv21358200.12">
    <property type="protein sequence ID" value="AET7Gv21358200.12"/>
    <property type="gene ID" value="AET7Gv21358200"/>
</dbReference>
<evidence type="ECO:0000313" key="3">
    <source>
        <dbReference type="Proteomes" id="UP000015105"/>
    </source>
</evidence>
<evidence type="ECO:0000256" key="1">
    <source>
        <dbReference type="SAM" id="MobiDB-lite"/>
    </source>
</evidence>
<reference evidence="2" key="5">
    <citation type="journal article" date="2021" name="G3 (Bethesda)">
        <title>Aegilops tauschii genome assembly Aet v5.0 features greater sequence contiguity and improved annotation.</title>
        <authorList>
            <person name="Wang L."/>
            <person name="Zhu T."/>
            <person name="Rodriguez J.C."/>
            <person name="Deal K.R."/>
            <person name="Dubcovsky J."/>
            <person name="McGuire P.E."/>
            <person name="Lux T."/>
            <person name="Spannagl M."/>
            <person name="Mayer K.F.X."/>
            <person name="Baldrich P."/>
            <person name="Meyers B.C."/>
            <person name="Huo N."/>
            <person name="Gu Y.Q."/>
            <person name="Zhou H."/>
            <person name="Devos K.M."/>
            <person name="Bennetzen J.L."/>
            <person name="Unver T."/>
            <person name="Budak H."/>
            <person name="Gulick P.J."/>
            <person name="Galiba G."/>
            <person name="Kalapos B."/>
            <person name="Nelson D.R."/>
            <person name="Li P."/>
            <person name="You F.M."/>
            <person name="Luo M.C."/>
            <person name="Dvorak J."/>
        </authorList>
    </citation>
    <scope>NUCLEOTIDE SEQUENCE [LARGE SCALE GENOMIC DNA]</scope>
    <source>
        <strain evidence="2">cv. AL8/78</strain>
    </source>
</reference>
<reference evidence="3" key="2">
    <citation type="journal article" date="2017" name="Nat. Plants">
        <title>The Aegilops tauschii genome reveals multiple impacts of transposons.</title>
        <authorList>
            <person name="Zhao G."/>
            <person name="Zou C."/>
            <person name="Li K."/>
            <person name="Wang K."/>
            <person name="Li T."/>
            <person name="Gao L."/>
            <person name="Zhang X."/>
            <person name="Wang H."/>
            <person name="Yang Z."/>
            <person name="Liu X."/>
            <person name="Jiang W."/>
            <person name="Mao L."/>
            <person name="Kong X."/>
            <person name="Jiao Y."/>
            <person name="Jia J."/>
        </authorList>
    </citation>
    <scope>NUCLEOTIDE SEQUENCE [LARGE SCALE GENOMIC DNA]</scope>
    <source>
        <strain evidence="3">cv. AL8/78</strain>
    </source>
</reference>
<reference evidence="2" key="4">
    <citation type="submission" date="2019-03" db="UniProtKB">
        <authorList>
            <consortium name="EnsemblPlants"/>
        </authorList>
    </citation>
    <scope>IDENTIFICATION</scope>
</reference>
<dbReference type="EnsemblPlants" id="AET7Gv21358200.18">
    <property type="protein sequence ID" value="AET7Gv21358200.18"/>
    <property type="gene ID" value="AET7Gv21358200"/>
</dbReference>
<reference evidence="2" key="3">
    <citation type="journal article" date="2017" name="Nature">
        <title>Genome sequence of the progenitor of the wheat D genome Aegilops tauschii.</title>
        <authorList>
            <person name="Luo M.C."/>
            <person name="Gu Y.Q."/>
            <person name="Puiu D."/>
            <person name="Wang H."/>
            <person name="Twardziok S.O."/>
            <person name="Deal K.R."/>
            <person name="Huo N."/>
            <person name="Zhu T."/>
            <person name="Wang L."/>
            <person name="Wang Y."/>
            <person name="McGuire P.E."/>
            <person name="Liu S."/>
            <person name="Long H."/>
            <person name="Ramasamy R.K."/>
            <person name="Rodriguez J.C."/>
            <person name="Van S.L."/>
            <person name="Yuan L."/>
            <person name="Wang Z."/>
            <person name="Xia Z."/>
            <person name="Xiao L."/>
            <person name="Anderson O.D."/>
            <person name="Ouyang S."/>
            <person name="Liang Y."/>
            <person name="Zimin A.V."/>
            <person name="Pertea G."/>
            <person name="Qi P."/>
            <person name="Bennetzen J.L."/>
            <person name="Dai X."/>
            <person name="Dawson M.W."/>
            <person name="Muller H.G."/>
            <person name="Kugler K."/>
            <person name="Rivarola-Duarte L."/>
            <person name="Spannagl M."/>
            <person name="Mayer K.F.X."/>
            <person name="Lu F.H."/>
            <person name="Bevan M.W."/>
            <person name="Leroy P."/>
            <person name="Li P."/>
            <person name="You F.M."/>
            <person name="Sun Q."/>
            <person name="Liu Z."/>
            <person name="Lyons E."/>
            <person name="Wicker T."/>
            <person name="Salzberg S.L."/>
            <person name="Devos K.M."/>
            <person name="Dvorak J."/>
        </authorList>
    </citation>
    <scope>NUCLEOTIDE SEQUENCE [LARGE SCALE GENOMIC DNA]</scope>
    <source>
        <strain evidence="2">cv. AL8/78</strain>
    </source>
</reference>
<dbReference type="STRING" id="200361.A0A453TE69"/>
<dbReference type="EnsemblPlants" id="AET7Gv21358200.3">
    <property type="protein sequence ID" value="AET7Gv21358200.3"/>
    <property type="gene ID" value="AET7Gv21358200"/>
</dbReference>
<dbReference type="Gramene" id="AET7Gv21358200.2">
    <property type="protein sequence ID" value="AET7Gv21358200.2"/>
    <property type="gene ID" value="AET7Gv21358200"/>
</dbReference>
<dbReference type="Gramene" id="AET7Gv21358200.12">
    <property type="protein sequence ID" value="AET7Gv21358200.12"/>
    <property type="gene ID" value="AET7Gv21358200"/>
</dbReference>
<dbReference type="Gramene" id="AET7Gv21358200.15">
    <property type="protein sequence ID" value="AET7Gv21358200.15"/>
    <property type="gene ID" value="AET7Gv21358200"/>
</dbReference>
<dbReference type="EnsemblPlants" id="AET7Gv21358200.19">
    <property type="protein sequence ID" value="AET7Gv21358200.19"/>
    <property type="gene ID" value="AET7Gv21358200"/>
</dbReference>
<dbReference type="EnsemblPlants" id="AET7Gv21358200.2">
    <property type="protein sequence ID" value="AET7Gv21358200.2"/>
    <property type="gene ID" value="AET7Gv21358200"/>
</dbReference>
<organism evidence="2 3">
    <name type="scientific">Aegilops tauschii subsp. strangulata</name>
    <name type="common">Goatgrass</name>
    <dbReference type="NCBI Taxonomy" id="200361"/>
    <lineage>
        <taxon>Eukaryota</taxon>
        <taxon>Viridiplantae</taxon>
        <taxon>Streptophyta</taxon>
        <taxon>Embryophyta</taxon>
        <taxon>Tracheophyta</taxon>
        <taxon>Spermatophyta</taxon>
        <taxon>Magnoliopsida</taxon>
        <taxon>Liliopsida</taxon>
        <taxon>Poales</taxon>
        <taxon>Poaceae</taxon>
        <taxon>BOP clade</taxon>
        <taxon>Pooideae</taxon>
        <taxon>Triticodae</taxon>
        <taxon>Triticeae</taxon>
        <taxon>Triticinae</taxon>
        <taxon>Aegilops</taxon>
    </lineage>
</organism>
<reference evidence="3" key="1">
    <citation type="journal article" date="2014" name="Science">
        <title>Ancient hybridizations among the ancestral genomes of bread wheat.</title>
        <authorList>
            <consortium name="International Wheat Genome Sequencing Consortium,"/>
            <person name="Marcussen T."/>
            <person name="Sandve S.R."/>
            <person name="Heier L."/>
            <person name="Spannagl M."/>
            <person name="Pfeifer M."/>
            <person name="Jakobsen K.S."/>
            <person name="Wulff B.B."/>
            <person name="Steuernagel B."/>
            <person name="Mayer K.F."/>
            <person name="Olsen O.A."/>
        </authorList>
    </citation>
    <scope>NUCLEOTIDE SEQUENCE [LARGE SCALE GENOMIC DNA]</scope>
    <source>
        <strain evidence="3">cv. AL8/78</strain>
    </source>
</reference>
<dbReference type="EnsemblPlants" id="AET7Gv21358200.4">
    <property type="protein sequence ID" value="AET7Gv21358200.4"/>
    <property type="gene ID" value="AET7Gv21358200"/>
</dbReference>
<dbReference type="Gramene" id="AET7Gv21358200.1">
    <property type="protein sequence ID" value="AET7Gv21358200.1"/>
    <property type="gene ID" value="AET7Gv21358200"/>
</dbReference>
<protein>
    <submittedName>
        <fullName evidence="2">Uncharacterized protein</fullName>
    </submittedName>
</protein>